<evidence type="ECO:0000256" key="8">
    <source>
        <dbReference type="ARBA" id="ARBA00023306"/>
    </source>
</evidence>
<reference evidence="12 13" key="1">
    <citation type="submission" date="2018-09" db="EMBL/GenBank/DDBJ databases">
        <title>Comparative genomics of Leucobacter spp.</title>
        <authorList>
            <person name="Reis A.C."/>
            <person name="Kolvenbach B.A."/>
            <person name="Corvini P.F.X."/>
            <person name="Nunes O.C."/>
        </authorList>
    </citation>
    <scope>NUCLEOTIDE SEQUENCE [LARGE SCALE GENOMIC DNA]</scope>
    <source>
        <strain evidence="12 13">L-1</strain>
    </source>
</reference>
<dbReference type="InterPro" id="IPR005286">
    <property type="entry name" value="Cell_div_FtsE"/>
</dbReference>
<evidence type="ECO:0000256" key="4">
    <source>
        <dbReference type="ARBA" id="ARBA00022618"/>
    </source>
</evidence>
<evidence type="ECO:0000256" key="10">
    <source>
        <dbReference type="SAM" id="MobiDB-lite"/>
    </source>
</evidence>
<keyword evidence="3 9" id="KW-1003">Cell membrane</keyword>
<proteinExistence type="inferred from homology"/>
<dbReference type="NCBIfam" id="TIGR02673">
    <property type="entry name" value="FtsE"/>
    <property type="match status" value="1"/>
</dbReference>
<keyword evidence="5 9" id="KW-0547">Nucleotide-binding</keyword>
<organism evidence="12 13">
    <name type="scientific">Leucobacter chromiireducens subsp. chromiireducens</name>
    <dbReference type="NCBI Taxonomy" id="660067"/>
    <lineage>
        <taxon>Bacteria</taxon>
        <taxon>Bacillati</taxon>
        <taxon>Actinomycetota</taxon>
        <taxon>Actinomycetes</taxon>
        <taxon>Micrococcales</taxon>
        <taxon>Microbacteriaceae</taxon>
        <taxon>Leucobacter</taxon>
    </lineage>
</organism>
<evidence type="ECO:0000256" key="7">
    <source>
        <dbReference type="ARBA" id="ARBA00023136"/>
    </source>
</evidence>
<feature type="compositionally biased region" description="Low complexity" evidence="10">
    <location>
        <begin position="294"/>
        <end position="320"/>
    </location>
</feature>
<evidence type="ECO:0000313" key="12">
    <source>
        <dbReference type="EMBL" id="MBL3689193.1"/>
    </source>
</evidence>
<dbReference type="GO" id="GO:0051301">
    <property type="term" value="P:cell division"/>
    <property type="evidence" value="ECO:0007669"/>
    <property type="project" value="UniProtKB-KW"/>
</dbReference>
<dbReference type="InterPro" id="IPR027417">
    <property type="entry name" value="P-loop_NTPase"/>
</dbReference>
<dbReference type="InterPro" id="IPR003593">
    <property type="entry name" value="AAA+_ATPase"/>
</dbReference>
<feature type="domain" description="ABC transporter" evidence="11">
    <location>
        <begin position="2"/>
        <end position="238"/>
    </location>
</feature>
<keyword evidence="13" id="KW-1185">Reference proteome</keyword>
<dbReference type="InterPro" id="IPR015854">
    <property type="entry name" value="ABC_transpr_LolD-like"/>
</dbReference>
<dbReference type="EMBL" id="QYAD01000001">
    <property type="protein sequence ID" value="MBL3689193.1"/>
    <property type="molecule type" value="Genomic_DNA"/>
</dbReference>
<dbReference type="PANTHER" id="PTHR24220:SF470">
    <property type="entry name" value="CELL DIVISION ATP-BINDING PROTEIN FTSE"/>
    <property type="match status" value="1"/>
</dbReference>
<name>A0ABS1SLZ0_9MICO</name>
<dbReference type="Gene3D" id="3.40.50.300">
    <property type="entry name" value="P-loop containing nucleotide triphosphate hydrolases"/>
    <property type="match status" value="1"/>
</dbReference>
<comment type="subcellular location">
    <subcellularLocation>
        <location evidence="9">Cell membrane</location>
        <topology evidence="9">Peripheral membrane protein</topology>
        <orientation evidence="9">Cytoplasmic side</orientation>
    </subcellularLocation>
</comment>
<keyword evidence="8 9" id="KW-0131">Cell cycle</keyword>
<accession>A0ABS1SLZ0</accession>
<dbReference type="Pfam" id="PF00005">
    <property type="entry name" value="ABC_tran"/>
    <property type="match status" value="1"/>
</dbReference>
<dbReference type="Proteomes" id="UP001646141">
    <property type="component" value="Unassembled WGS sequence"/>
</dbReference>
<dbReference type="SUPFAM" id="SSF52540">
    <property type="entry name" value="P-loop containing nucleoside triphosphate hydrolases"/>
    <property type="match status" value="1"/>
</dbReference>
<comment type="function">
    <text evidence="9">Part of the ABC transporter FtsEX involved in cellular division.</text>
</comment>
<keyword evidence="7 9" id="KW-0472">Membrane</keyword>
<evidence type="ECO:0000256" key="5">
    <source>
        <dbReference type="ARBA" id="ARBA00022741"/>
    </source>
</evidence>
<protein>
    <recommendedName>
        <fullName evidence="2 9">Cell division ATP-binding protein FtsE</fullName>
    </recommendedName>
</protein>
<evidence type="ECO:0000256" key="2">
    <source>
        <dbReference type="ARBA" id="ARBA00020019"/>
    </source>
</evidence>
<gene>
    <name evidence="9 12" type="primary">ftsE</name>
    <name evidence="12" type="ORF">D3226_04355</name>
</gene>
<evidence type="ECO:0000259" key="11">
    <source>
        <dbReference type="PROSITE" id="PS50893"/>
    </source>
</evidence>
<feature type="region of interest" description="Disordered" evidence="10">
    <location>
        <begin position="277"/>
        <end position="416"/>
    </location>
</feature>
<dbReference type="PROSITE" id="PS50893">
    <property type="entry name" value="ABC_TRANSPORTER_2"/>
    <property type="match status" value="1"/>
</dbReference>
<feature type="compositionally biased region" description="Acidic residues" evidence="10">
    <location>
        <begin position="376"/>
        <end position="385"/>
    </location>
</feature>
<evidence type="ECO:0000256" key="3">
    <source>
        <dbReference type="ARBA" id="ARBA00022475"/>
    </source>
</evidence>
<dbReference type="InterPro" id="IPR017871">
    <property type="entry name" value="ABC_transporter-like_CS"/>
</dbReference>
<dbReference type="InterPro" id="IPR003439">
    <property type="entry name" value="ABC_transporter-like_ATP-bd"/>
</dbReference>
<comment type="similarity">
    <text evidence="1 9">Belongs to the ABC transporter superfamily.</text>
</comment>
<evidence type="ECO:0000256" key="6">
    <source>
        <dbReference type="ARBA" id="ARBA00022840"/>
    </source>
</evidence>
<feature type="compositionally biased region" description="Low complexity" evidence="10">
    <location>
        <begin position="344"/>
        <end position="354"/>
    </location>
</feature>
<comment type="subunit">
    <text evidence="9">Homodimer. Forms a membrane-associated complex with FtsX.</text>
</comment>
<dbReference type="RefSeq" id="WP_202381144.1">
    <property type="nucleotide sequence ID" value="NZ_BAAAMA010000004.1"/>
</dbReference>
<evidence type="ECO:0000313" key="13">
    <source>
        <dbReference type="Proteomes" id="UP001646141"/>
    </source>
</evidence>
<keyword evidence="6 9" id="KW-0067">ATP-binding</keyword>
<sequence length="442" mass="46431">MILFENVTKKYRGTAKPALDGIDLQVDRGEFVFIVGASGSGKSSCLRLILREDQPSAGKIHVLGQDLSKISSRKVPYFRRNLGTVFQDFRLLTNKTVYDNVAFSLQVIGKSRGFIQEAVPDTLEMVGLANKAKRYPHELSGGEQQRVAIARAIVNKPAILLADEPTGNLDPATSLGIMQLLRAINAAGTTVVMATHEATFVDIMQQRVVELSQGVIVRDEVGGGYGETASIPVADLSAAGVQVLRTTEAVVRAALAPEEIARAAAVATAGAAALAHGGAGTEPAASDQGSPSNAVSAPEATPEAAPVPDESARAAEAADSALRDPDRETVAAEPAEPVDPETLPAVPVIAEPQAPQAPEPRGPEASVFEEPQPFGPEDDEIDGTDFDQTVRADGGPQAKRIPAFLDPGRPLDPIEMSETGNLAAHLGLDRNDDDQTDVGPVR</sequence>
<evidence type="ECO:0000256" key="9">
    <source>
        <dbReference type="RuleBase" id="RU365094"/>
    </source>
</evidence>
<feature type="compositionally biased region" description="Basic and acidic residues" evidence="10">
    <location>
        <begin position="321"/>
        <end position="330"/>
    </location>
</feature>
<keyword evidence="4 9" id="KW-0132">Cell division</keyword>
<dbReference type="PANTHER" id="PTHR24220">
    <property type="entry name" value="IMPORT ATP-BINDING PROTEIN"/>
    <property type="match status" value="1"/>
</dbReference>
<evidence type="ECO:0000256" key="1">
    <source>
        <dbReference type="ARBA" id="ARBA00005417"/>
    </source>
</evidence>
<dbReference type="SMART" id="SM00382">
    <property type="entry name" value="AAA"/>
    <property type="match status" value="1"/>
</dbReference>
<dbReference type="GO" id="GO:0005524">
    <property type="term" value="F:ATP binding"/>
    <property type="evidence" value="ECO:0007669"/>
    <property type="project" value="UniProtKB-KW"/>
</dbReference>
<dbReference type="PROSITE" id="PS00211">
    <property type="entry name" value="ABC_TRANSPORTER_1"/>
    <property type="match status" value="1"/>
</dbReference>
<comment type="caution">
    <text evidence="12">The sequence shown here is derived from an EMBL/GenBank/DDBJ whole genome shotgun (WGS) entry which is preliminary data.</text>
</comment>